<protein>
    <recommendedName>
        <fullName evidence="4">EGF-like domain-containing protein</fullName>
    </recommendedName>
</protein>
<reference evidence="2" key="1">
    <citation type="submission" date="2022-07" db="EMBL/GenBank/DDBJ databases">
        <title>Evaluation of T. orientalis genome assembly methods using nanopore sequencing and analysis of variation between genomes.</title>
        <authorList>
            <person name="Yam J."/>
            <person name="Micallef M.L."/>
            <person name="Liu M."/>
            <person name="Djordjevic S.P."/>
            <person name="Bogema D.R."/>
            <person name="Jenkins C."/>
        </authorList>
    </citation>
    <scope>NUCLEOTIDE SEQUENCE</scope>
    <source>
        <strain evidence="2">Goon Nure</strain>
    </source>
</reference>
<gene>
    <name evidence="2" type="ORF">MACK_001668</name>
</gene>
<feature type="compositionally biased region" description="Acidic residues" evidence="1">
    <location>
        <begin position="417"/>
        <end position="428"/>
    </location>
</feature>
<feature type="compositionally biased region" description="Acidic residues" evidence="1">
    <location>
        <begin position="372"/>
        <end position="394"/>
    </location>
</feature>
<feature type="compositionally biased region" description="Acidic residues" evidence="1">
    <location>
        <begin position="316"/>
        <end position="328"/>
    </location>
</feature>
<feature type="compositionally biased region" description="Polar residues" evidence="1">
    <location>
        <begin position="247"/>
        <end position="256"/>
    </location>
</feature>
<dbReference type="EMBL" id="CP056071">
    <property type="protein sequence ID" value="UKK02312.2"/>
    <property type="molecule type" value="Genomic_DNA"/>
</dbReference>
<feature type="region of interest" description="Disordered" evidence="1">
    <location>
        <begin position="167"/>
        <end position="428"/>
    </location>
</feature>
<sequence length="492" mass="54458">MSSYFRPNSLASLRCGKNRFVFITSAFYVHDLKVKGTKNTPITDEVKKECDYGEACTFIPKLLPGLKKVYKQSFFYITFMCFLEKDACLTMECPPNSTCVIEGPLPPKCVCNDGYIMKNGICVEHKHVTRVHISERPPWASWKPGISGQLGPLELRHSGPPQDLHLFVNPKDPWDATRRRFTTSSSTTAVYGSGGENTLPDDGQHSQDDTAVSDEPDPASPSPSPDDQQPDLDSKAPEDNGEDGQEDSPQSENESAPTEAEDGGTEAESVQDENEVEDQDSAPEDEDGEDDENPEGEDDQEDETAENEDIHASEAEDRETDEGDEAEVHEDGAQESGGESPEGDDSQQVPEAEDRSTGNPEYYHSSGHPAGDPDEDSEVPPEDLETDQNDDSNDPETGAVNEHHNENAHDSENGVTAEDEGEYDDDEDDYVVDSRYFSEGFEPKVSQMSHDDNTTYTIPTLRTACKLKDGRIIVFDKLCDYQSCNYRYKVCS</sequence>
<feature type="compositionally biased region" description="Acidic residues" evidence="1">
    <location>
        <begin position="259"/>
        <end position="307"/>
    </location>
</feature>
<name>A0A976MDD3_THEOR</name>
<dbReference type="Proteomes" id="UP000244811">
    <property type="component" value="Chromosome 2"/>
</dbReference>
<feature type="compositionally biased region" description="Basic and acidic residues" evidence="1">
    <location>
        <begin position="401"/>
        <end position="412"/>
    </location>
</feature>
<dbReference type="AlphaFoldDB" id="A0A976MDD3"/>
<evidence type="ECO:0008006" key="4">
    <source>
        <dbReference type="Google" id="ProtNLM"/>
    </source>
</evidence>
<organism evidence="2 3">
    <name type="scientific">Theileria orientalis</name>
    <dbReference type="NCBI Taxonomy" id="68886"/>
    <lineage>
        <taxon>Eukaryota</taxon>
        <taxon>Sar</taxon>
        <taxon>Alveolata</taxon>
        <taxon>Apicomplexa</taxon>
        <taxon>Aconoidasida</taxon>
        <taxon>Piroplasmida</taxon>
        <taxon>Theileriidae</taxon>
        <taxon>Theileria</taxon>
    </lineage>
</organism>
<evidence type="ECO:0000313" key="3">
    <source>
        <dbReference type="Proteomes" id="UP000244811"/>
    </source>
</evidence>
<proteinExistence type="predicted"/>
<evidence type="ECO:0000313" key="2">
    <source>
        <dbReference type="EMBL" id="UKK02312.2"/>
    </source>
</evidence>
<accession>A0A976MDD3</accession>
<evidence type="ECO:0000256" key="1">
    <source>
        <dbReference type="SAM" id="MobiDB-lite"/>
    </source>
</evidence>